<feature type="region of interest" description="Disordered" evidence="9">
    <location>
        <begin position="674"/>
        <end position="693"/>
    </location>
</feature>
<dbReference type="InterPro" id="IPR011835">
    <property type="entry name" value="GS/SS"/>
</dbReference>
<dbReference type="PANTHER" id="PTHR45825:SF11">
    <property type="entry name" value="ALPHA AMYLASE DOMAIN-CONTAINING PROTEIN"/>
    <property type="match status" value="1"/>
</dbReference>
<dbReference type="UniPathway" id="UPA00164"/>
<evidence type="ECO:0000313" key="12">
    <source>
        <dbReference type="EMBL" id="QIN81833.1"/>
    </source>
</evidence>
<dbReference type="SUPFAM" id="SSF88713">
    <property type="entry name" value="Glycoside hydrolase/deacetylase"/>
    <property type="match status" value="1"/>
</dbReference>
<comment type="similarity">
    <text evidence="2">Belongs to the glycosyl hydrolase 57 family.</text>
</comment>
<keyword evidence="5 8" id="KW-0808">Transferase</keyword>
<reference evidence="12 13" key="1">
    <citation type="submission" date="2019-10" db="EMBL/GenBank/DDBJ databases">
        <title>Rubrobacter sp nov SCSIO 52090 isolated from a deep-sea sediment in the South China Sea.</title>
        <authorList>
            <person name="Chen R.W."/>
        </authorList>
    </citation>
    <scope>NUCLEOTIDE SEQUENCE [LARGE SCALE GENOMIC DNA]</scope>
    <source>
        <strain evidence="12 13">SCSIO 52909</strain>
    </source>
</reference>
<organism evidence="12 13">
    <name type="scientific">Rubrobacter tropicus</name>
    <dbReference type="NCBI Taxonomy" id="2653851"/>
    <lineage>
        <taxon>Bacteria</taxon>
        <taxon>Bacillati</taxon>
        <taxon>Actinomycetota</taxon>
        <taxon>Rubrobacteria</taxon>
        <taxon>Rubrobacterales</taxon>
        <taxon>Rubrobacteraceae</taxon>
        <taxon>Rubrobacter</taxon>
    </lineage>
</organism>
<dbReference type="GO" id="GO:0009011">
    <property type="term" value="F:alpha-1,4-glucan glucosyltransferase (ADP-glucose donor) activity"/>
    <property type="evidence" value="ECO:0007669"/>
    <property type="project" value="UniProtKB-UniRule"/>
</dbReference>
<evidence type="ECO:0000256" key="1">
    <source>
        <dbReference type="ARBA" id="ARBA00001478"/>
    </source>
</evidence>
<keyword evidence="13" id="KW-1185">Reference proteome</keyword>
<dbReference type="InterPro" id="IPR004300">
    <property type="entry name" value="Glyco_hydro_57_N"/>
</dbReference>
<dbReference type="HAMAP" id="MF_00484">
    <property type="entry name" value="Glycogen_synth"/>
    <property type="match status" value="1"/>
</dbReference>
<feature type="binding site" evidence="8">
    <location>
        <position position="23"/>
    </location>
    <ligand>
        <name>ADP-alpha-D-glucose</name>
        <dbReference type="ChEBI" id="CHEBI:57498"/>
    </ligand>
</feature>
<gene>
    <name evidence="8" type="primary">glgA</name>
    <name evidence="12" type="ORF">GBA63_03640</name>
</gene>
<dbReference type="SUPFAM" id="SSF53756">
    <property type="entry name" value="UDP-Glycosyltransferase/glycogen phosphorylase"/>
    <property type="match status" value="1"/>
</dbReference>
<evidence type="ECO:0000256" key="3">
    <source>
        <dbReference type="ARBA" id="ARBA00010281"/>
    </source>
</evidence>
<evidence type="ECO:0000256" key="4">
    <source>
        <dbReference type="ARBA" id="ARBA00022676"/>
    </source>
</evidence>
<dbReference type="CDD" id="cd03791">
    <property type="entry name" value="GT5_Glycogen_synthase_DULL1-like"/>
    <property type="match status" value="1"/>
</dbReference>
<dbReference type="GO" id="GO:0004373">
    <property type="term" value="F:alpha-1,4-glucan glucosyltransferase (UDP-glucose donor) activity"/>
    <property type="evidence" value="ECO:0007669"/>
    <property type="project" value="InterPro"/>
</dbReference>
<evidence type="ECO:0000259" key="10">
    <source>
        <dbReference type="Pfam" id="PF03065"/>
    </source>
</evidence>
<dbReference type="PANTHER" id="PTHR45825">
    <property type="entry name" value="GRANULE-BOUND STARCH SYNTHASE 1, CHLOROPLASTIC/AMYLOPLASTIC"/>
    <property type="match status" value="1"/>
</dbReference>
<comment type="catalytic activity">
    <reaction evidence="1 8">
        <text>[(1-&gt;4)-alpha-D-glucosyl](n) + ADP-alpha-D-glucose = [(1-&gt;4)-alpha-D-glucosyl](n+1) + ADP + H(+)</text>
        <dbReference type="Rhea" id="RHEA:18189"/>
        <dbReference type="Rhea" id="RHEA-COMP:9584"/>
        <dbReference type="Rhea" id="RHEA-COMP:9587"/>
        <dbReference type="ChEBI" id="CHEBI:15378"/>
        <dbReference type="ChEBI" id="CHEBI:15444"/>
        <dbReference type="ChEBI" id="CHEBI:57498"/>
        <dbReference type="ChEBI" id="CHEBI:456216"/>
        <dbReference type="EC" id="2.4.1.21"/>
    </reaction>
</comment>
<comment type="pathway">
    <text evidence="8">Glycan biosynthesis; glycogen biosynthesis.</text>
</comment>
<evidence type="ECO:0000256" key="6">
    <source>
        <dbReference type="ARBA" id="ARBA00023056"/>
    </source>
</evidence>
<dbReference type="Pfam" id="PF08323">
    <property type="entry name" value="Glyco_transf_5"/>
    <property type="match status" value="1"/>
</dbReference>
<evidence type="ECO:0000259" key="11">
    <source>
        <dbReference type="Pfam" id="PF08323"/>
    </source>
</evidence>
<dbReference type="Pfam" id="PF03065">
    <property type="entry name" value="Glyco_hydro_57"/>
    <property type="match status" value="1"/>
</dbReference>
<evidence type="ECO:0000256" key="2">
    <source>
        <dbReference type="ARBA" id="ARBA00006821"/>
    </source>
</evidence>
<evidence type="ECO:0000256" key="8">
    <source>
        <dbReference type="HAMAP-Rule" id="MF_00484"/>
    </source>
</evidence>
<dbReference type="KEGG" id="rub:GBA63_03640"/>
<evidence type="ECO:0000313" key="13">
    <source>
        <dbReference type="Proteomes" id="UP000501452"/>
    </source>
</evidence>
<keyword evidence="4 8" id="KW-0328">Glycosyltransferase</keyword>
<dbReference type="Pfam" id="PF13692">
    <property type="entry name" value="Glyco_trans_1_4"/>
    <property type="match status" value="1"/>
</dbReference>
<keyword evidence="6 8" id="KW-0320">Glycogen biosynthesis</keyword>
<evidence type="ECO:0000256" key="7">
    <source>
        <dbReference type="ARBA" id="ARBA00023277"/>
    </source>
</evidence>
<sequence length="914" mass="101517">MNRVISERLRIVFAIAEAYPFIKVGGLADVGASLPKALARSGHDVKLVLPGYSCVGAGVPLLSFGVPMGTGTERATFAHHGRHRGVDVYSVGGEGYFDREAVYGGYEDDDVAPFIFFSRAVVEFVARSGWRPDVLHCNDWHAGLVPQYLRHGRHGAAFGRTRTVFTIHNLAYQGHFGPETQALVGMDGEGSMLARGIAYADVVNTVSRRYLEEILTVRHGMGMDGLLRARSGDVHGILNGVDYEDFDPRTDPRIAARYDESSLERKRICKAELQRKSGLRVATDLPLLGMVARLVDQKGLDLLCAAVDEVAALGAQLVVMGRGDEHYERALEEAATRLPGAVAYHATPDEALARQVYAGSDLFLAPSAFEPCGLGPLIALRYGTVPVVRRTGGLAETIPDYDRRPSDGLGFNFARRSPRYLVKTVGRALQAYGRRVEWLDLQKRCMTANFSWERAVGEYERLYARALSGSRASVPAAEAAPAGTRTLSAEESRTVRPVPLALVHHANQYLLTDGYDNREGIGELAEGYAAALRLHEKYGIPANLHISGTLVETLAWYSPWLLRMVRDLREKDLVYLIGGTYAENVMPVFPPSFNLRQLDEFLWLYEHHLGCPPGEVKVCWVPERVWDTSSLAPVLTSGRLENGGYRYVLLDDRLLYPTNGSYEESPRARFDSAGPYASVSASRNGRKRRSKDVLGPVETHRAYRISGANGLTMVPMSANLRYWVPPLFPEHWRYLEKTVESLAQRGDDHTLLVYADDLENTAGIGGWDSSALGRYEAFLRWISSREDVVPVRLGGWLSDHPAEEERELEGGSFFELARDWRAREDYLGWWEDPAWSSYKGHLTDARSAVRSAQQTGADGRLLDLAWKHLMASTYETAWHEDTDEGFGPAPWAKAVASHSRTCQVISDAARWFAR</sequence>
<feature type="domain" description="Starch synthase catalytic" evidence="11">
    <location>
        <begin position="10"/>
        <end position="228"/>
    </location>
</feature>
<dbReference type="NCBIfam" id="TIGR02095">
    <property type="entry name" value="glgA"/>
    <property type="match status" value="1"/>
</dbReference>
<dbReference type="EMBL" id="CP045119">
    <property type="protein sequence ID" value="QIN81833.1"/>
    <property type="molecule type" value="Genomic_DNA"/>
</dbReference>
<dbReference type="InterPro" id="IPR013534">
    <property type="entry name" value="Starch_synth_cat_dom"/>
</dbReference>
<evidence type="ECO:0000256" key="5">
    <source>
        <dbReference type="ARBA" id="ARBA00022679"/>
    </source>
</evidence>
<evidence type="ECO:0000256" key="9">
    <source>
        <dbReference type="SAM" id="MobiDB-lite"/>
    </source>
</evidence>
<keyword evidence="7" id="KW-0119">Carbohydrate metabolism</keyword>
<feature type="domain" description="Glycoside hydrolase family 57 N-terminal" evidence="10">
    <location>
        <begin position="534"/>
        <end position="774"/>
    </location>
</feature>
<comment type="function">
    <text evidence="8">Synthesizes alpha-1,4-glucan chains using ADP-glucose.</text>
</comment>
<name>A0A6G8Q5V8_9ACTN</name>
<dbReference type="Proteomes" id="UP000501452">
    <property type="component" value="Chromosome"/>
</dbReference>
<accession>A0A6G8Q5V8</accession>
<dbReference type="AlphaFoldDB" id="A0A6G8Q5V8"/>
<dbReference type="Gene3D" id="3.40.50.2000">
    <property type="entry name" value="Glycogen Phosphorylase B"/>
    <property type="match status" value="2"/>
</dbReference>
<comment type="similarity">
    <text evidence="3 8">Belongs to the glycosyltransferase 1 family. Bacterial/plant glycogen synthase subfamily.</text>
</comment>
<dbReference type="GO" id="GO:0005978">
    <property type="term" value="P:glycogen biosynthetic process"/>
    <property type="evidence" value="ECO:0007669"/>
    <property type="project" value="UniProtKB-UniRule"/>
</dbReference>
<dbReference type="EC" id="2.4.1.21" evidence="8"/>
<dbReference type="InterPro" id="IPR011330">
    <property type="entry name" value="Glyco_hydro/deAcase_b/a-brl"/>
</dbReference>
<dbReference type="Gene3D" id="3.20.110.20">
    <property type="match status" value="1"/>
</dbReference>
<protein>
    <recommendedName>
        <fullName evidence="8">Glycogen synthase</fullName>
        <ecNumber evidence="8">2.4.1.21</ecNumber>
    </recommendedName>
    <alternativeName>
        <fullName evidence="8">Starch [bacterial glycogen] synthase</fullName>
    </alternativeName>
</protein>
<proteinExistence type="inferred from homology"/>